<protein>
    <submittedName>
        <fullName evidence="2">Uncharacterized protein</fullName>
    </submittedName>
</protein>
<dbReference type="RefSeq" id="XP_013904846.1">
    <property type="nucleotide sequence ID" value="XM_014049392.1"/>
</dbReference>
<name>A0A0D2MZV1_9CHLO</name>
<reference evidence="2 3" key="1">
    <citation type="journal article" date="2013" name="BMC Genomics">
        <title>Reconstruction of the lipid metabolism for the microalga Monoraphidium neglectum from its genome sequence reveals characteristics suitable for biofuel production.</title>
        <authorList>
            <person name="Bogen C."/>
            <person name="Al-Dilaimi A."/>
            <person name="Albersmeier A."/>
            <person name="Wichmann J."/>
            <person name="Grundmann M."/>
            <person name="Rupp O."/>
            <person name="Lauersen K.J."/>
            <person name="Blifernez-Klassen O."/>
            <person name="Kalinowski J."/>
            <person name="Goesmann A."/>
            <person name="Mussgnug J.H."/>
            <person name="Kruse O."/>
        </authorList>
    </citation>
    <scope>NUCLEOTIDE SEQUENCE [LARGE SCALE GENOMIC DNA]</scope>
    <source>
        <strain evidence="2 3">SAG 48.87</strain>
    </source>
</reference>
<evidence type="ECO:0000313" key="2">
    <source>
        <dbReference type="EMBL" id="KIZ05827.1"/>
    </source>
</evidence>
<dbReference type="GeneID" id="25735013"/>
<dbReference type="EMBL" id="KK100451">
    <property type="protein sequence ID" value="KIZ05827.1"/>
    <property type="molecule type" value="Genomic_DNA"/>
</dbReference>
<proteinExistence type="predicted"/>
<feature type="region of interest" description="Disordered" evidence="1">
    <location>
        <begin position="267"/>
        <end position="293"/>
    </location>
</feature>
<evidence type="ECO:0000313" key="3">
    <source>
        <dbReference type="Proteomes" id="UP000054498"/>
    </source>
</evidence>
<dbReference type="AlphaFoldDB" id="A0A0D2MZV1"/>
<feature type="compositionally biased region" description="Pro residues" evidence="1">
    <location>
        <begin position="280"/>
        <end position="289"/>
    </location>
</feature>
<dbReference type="Proteomes" id="UP000054498">
    <property type="component" value="Unassembled WGS sequence"/>
</dbReference>
<sequence>MSQTVDVRGAEWLQGFQTASASSQRPAAQPKGLEIEFVVRVNPKKTVKYRVTSPTLKKATPWTCNPAYLCKAVLPVTIKTYTGSPTSASVPDGLAAVTLKASTSINDGKANRGFEARVTTAFVVNNLKSEMPLTNVPQVWKFNISNFVAGGATKTSNVTRVFVSIDPAFHTTNVKDFTGKIILIDTAVENARKNCPISKGMTPTCKFDDVTLDTSPLQKGLHKLFIRTDSFVDPSSSLFANSKLNGGTFSSVTLVVFSVCNEGPDVCAQPDLPPPDEHPPGNPLPPIDPPAGATLYKLTDPLPDQNAVLKAPYDCSIWRGGRTYLEAQNWFTRPGLDANSGASQLQVGACLPHKQMVAGVIPVDVMLGKYYFPSAANVAVTVRVSFIWQGGNVTLELKQDDTVKSGNWSSCQSFAPVCKVVYRALIDTRPADQSYYLPDGLTRVELWASTKIDDGVTTRSITARMESWLVVANNAATDISTKALPPSATGKTFFPWKDESAALTSALPLTPVTGSTNFTMRFAVSSGIGSNVTGVLVSIDPSLMLNPGADLGYPLLSVSSNATGARLLPVPAGCKANEKGDGFPITCNLAFNASAVPKRCPFNPCDGLCDGVHRLVIRTDSLTDPANPMFDGLPAAGKVNGGTFSTVVIVPVTFSNGITAAPGACAGAAALSDAELAPGASGAPLRAFGLSAMAAAPARPGVLNIANAMSTAETLQAEAQGIQYELLASKALLVPPPQAFDAFQEESLQAFAV</sequence>
<keyword evidence="3" id="KW-1185">Reference proteome</keyword>
<evidence type="ECO:0000256" key="1">
    <source>
        <dbReference type="SAM" id="MobiDB-lite"/>
    </source>
</evidence>
<dbReference type="KEGG" id="mng:MNEG_2135"/>
<accession>A0A0D2MZV1</accession>
<organism evidence="2 3">
    <name type="scientific">Monoraphidium neglectum</name>
    <dbReference type="NCBI Taxonomy" id="145388"/>
    <lineage>
        <taxon>Eukaryota</taxon>
        <taxon>Viridiplantae</taxon>
        <taxon>Chlorophyta</taxon>
        <taxon>core chlorophytes</taxon>
        <taxon>Chlorophyceae</taxon>
        <taxon>CS clade</taxon>
        <taxon>Sphaeropleales</taxon>
        <taxon>Selenastraceae</taxon>
        <taxon>Monoraphidium</taxon>
    </lineage>
</organism>
<gene>
    <name evidence="2" type="ORF">MNEG_2135</name>
</gene>